<organism evidence="2 3">
    <name type="scientific">Palleronia marisminoris</name>
    <dbReference type="NCBI Taxonomy" id="315423"/>
    <lineage>
        <taxon>Bacteria</taxon>
        <taxon>Pseudomonadati</taxon>
        <taxon>Pseudomonadota</taxon>
        <taxon>Alphaproteobacteria</taxon>
        <taxon>Rhodobacterales</taxon>
        <taxon>Roseobacteraceae</taxon>
        <taxon>Palleronia</taxon>
    </lineage>
</organism>
<dbReference type="AlphaFoldDB" id="A0A1Y5TIE3"/>
<dbReference type="RefSeq" id="WP_085855184.1">
    <property type="nucleotide sequence ID" value="NZ_FOPF01000012.1"/>
</dbReference>
<keyword evidence="1" id="KW-0812">Transmembrane</keyword>
<accession>A0A1Y5TIE3</accession>
<evidence type="ECO:0000256" key="1">
    <source>
        <dbReference type="SAM" id="Phobius"/>
    </source>
</evidence>
<keyword evidence="1" id="KW-0472">Membrane</keyword>
<feature type="transmembrane region" description="Helical" evidence="1">
    <location>
        <begin position="28"/>
        <end position="48"/>
    </location>
</feature>
<proteinExistence type="predicted"/>
<protein>
    <submittedName>
        <fullName evidence="2">Uncharacterized protein</fullName>
    </submittedName>
</protein>
<keyword evidence="3" id="KW-1185">Reference proteome</keyword>
<dbReference type="Proteomes" id="UP000193870">
    <property type="component" value="Unassembled WGS sequence"/>
</dbReference>
<evidence type="ECO:0000313" key="2">
    <source>
        <dbReference type="EMBL" id="SLN64644.1"/>
    </source>
</evidence>
<gene>
    <name evidence="2" type="ORF">PAM7066_03208</name>
</gene>
<name>A0A1Y5TIE3_9RHOB</name>
<keyword evidence="1" id="KW-1133">Transmembrane helix</keyword>
<sequence length="61" mass="6508">MLIIALFTSLCLALPVAAVAFYLGNFAVLTWLCVYVTAVSFGLFLLALRGTHGDDGELDEA</sequence>
<dbReference type="OrthoDB" id="9979661at2"/>
<dbReference type="EMBL" id="FWFV01000011">
    <property type="protein sequence ID" value="SLN64644.1"/>
    <property type="molecule type" value="Genomic_DNA"/>
</dbReference>
<evidence type="ECO:0000313" key="3">
    <source>
        <dbReference type="Proteomes" id="UP000193870"/>
    </source>
</evidence>
<reference evidence="2 3" key="1">
    <citation type="submission" date="2017-03" db="EMBL/GenBank/DDBJ databases">
        <authorList>
            <person name="Afonso C.L."/>
            <person name="Miller P.J."/>
            <person name="Scott M.A."/>
            <person name="Spackman E."/>
            <person name="Goraichik I."/>
            <person name="Dimitrov K.M."/>
            <person name="Suarez D.L."/>
            <person name="Swayne D.E."/>
        </authorList>
    </citation>
    <scope>NUCLEOTIDE SEQUENCE [LARGE SCALE GENOMIC DNA]</scope>
    <source>
        <strain evidence="2 3">CECT 7066</strain>
    </source>
</reference>